<dbReference type="GO" id="GO:0045127">
    <property type="term" value="F:N-acetylglucosamine kinase activity"/>
    <property type="evidence" value="ECO:0007669"/>
    <property type="project" value="UniProtKB-EC"/>
</dbReference>
<feature type="domain" description="RING-type" evidence="9">
    <location>
        <begin position="567"/>
        <end position="614"/>
    </location>
</feature>
<protein>
    <recommendedName>
        <fullName evidence="3">N-acetyl-D-glucosamine kinase</fullName>
        <ecNumber evidence="2">2.7.1.59</ecNumber>
    </recommendedName>
    <alternativeName>
        <fullName evidence="7">GlcNAc kinase</fullName>
    </alternativeName>
</protein>
<keyword evidence="6" id="KW-0862">Zinc</keyword>
<keyword evidence="4" id="KW-0479">Metal-binding</keyword>
<dbReference type="AlphaFoldDB" id="A0A158RBS1"/>
<dbReference type="PROSITE" id="PS00518">
    <property type="entry name" value="ZF_RING_1"/>
    <property type="match status" value="1"/>
</dbReference>
<dbReference type="GO" id="GO:0008270">
    <property type="term" value="F:zinc ion binding"/>
    <property type="evidence" value="ECO:0007669"/>
    <property type="project" value="UniProtKB-KW"/>
</dbReference>
<comment type="similarity">
    <text evidence="1">Belongs to the eukaryotic-type N-acetylglucosamine kinase family.</text>
</comment>
<evidence type="ECO:0000256" key="2">
    <source>
        <dbReference type="ARBA" id="ARBA00012122"/>
    </source>
</evidence>
<dbReference type="PANTHER" id="PTHR12862:SF0">
    <property type="entry name" value="N-ACETYL-D-GLUCOSAMINE KINASE"/>
    <property type="match status" value="1"/>
</dbReference>
<evidence type="ECO:0000256" key="3">
    <source>
        <dbReference type="ARBA" id="ARBA00014974"/>
    </source>
</evidence>
<dbReference type="PANTHER" id="PTHR12862">
    <property type="entry name" value="BADF TYPE ATPASE DOMAIN-CONTAINING PROTEIN"/>
    <property type="match status" value="1"/>
</dbReference>
<dbReference type="EMBL" id="UYYF01004338">
    <property type="protein sequence ID" value="VDN02659.1"/>
    <property type="molecule type" value="Genomic_DNA"/>
</dbReference>
<sequence length="762" mass="85679">MTTNMSDPLFCFFVIFSHGIKVFYTNRSLGEYLSAHHYLFKQCTVLELGAGCTGIPGLVASKCGAKLVIFTDHPQNDEAFKMLEQNCQQNGLDINSFMIKDLDWNSLDLNQTCNDIQVLDYILAADVFYDFSVFVSLLRTIRTLLEMYPKAACIFAYEERNLMWLPDFEIKNYDFFSSNWSIEHLLLVNKLCCRRVRIVDTSLHSIHIGIICRETDFMEASRIFAGIEGGATHSKLLFIDETGRKYGEWTNSGLNYCLDGFDIVGDRIAKWIHLAKKEVGIVGPLAAVGMGLSGAEDEKNNQQFIEFLKDQHGDIAIEFSVSSDAVVAIAASFRKGGVVVISGTGSTCRLLKPDNTVYGVGGWGHQISDGGSAFWIARRLVQYIFDEEDGLFPSPYPISNIKHLFLEFFDLSDKTGILEVLYTDFDKSKFAAFTAYVIKEARDDPLVQHVFCDAGELLGSYVRAISKNFDEEMFINTPVLLIGSVWKSWELLKSGFICGLRSSGSRIRQVTLHTPLETPALGAAILNNDIHGRGWIVCNMCYRQFVRIFFSEMPSDDDIPGRDWIMCNICCRAASSSPSCISFYLTKCGHIFCNKCLIGIASFEGTSRKCLYCKKEISICKISRDMPITAQAYLQSPKDLLAESMAEISQVLKFQATHASYLGKRFNSMVKLNYVNRGSTGANRNDYDKLHRFCYEVLRKKTELERELLDKVEPMSENGIINEKKEKPSSIAMTTKNDLHSNQTVDVTETSVISGLTLPENQ</sequence>
<reference evidence="12" key="1">
    <citation type="submission" date="2016-04" db="UniProtKB">
        <authorList>
            <consortium name="WormBaseParasite"/>
        </authorList>
    </citation>
    <scope>IDENTIFICATION</scope>
</reference>
<reference evidence="10 11" key="2">
    <citation type="submission" date="2018-11" db="EMBL/GenBank/DDBJ databases">
        <authorList>
            <consortium name="Pathogen Informatics"/>
        </authorList>
    </citation>
    <scope>NUCLEOTIDE SEQUENCE [LARGE SCALE GENOMIC DNA]</scope>
</reference>
<dbReference type="InterPro" id="IPR019410">
    <property type="entry name" value="Methyltransf_16"/>
</dbReference>
<dbReference type="InterPro" id="IPR002731">
    <property type="entry name" value="ATPase_BadF"/>
</dbReference>
<evidence type="ECO:0000313" key="12">
    <source>
        <dbReference type="WBParaSite" id="TCLT_0000542501-mRNA-1"/>
    </source>
</evidence>
<keyword evidence="5 8" id="KW-0863">Zinc-finger</keyword>
<keyword evidence="11" id="KW-1185">Reference proteome</keyword>
<dbReference type="InterPro" id="IPR029063">
    <property type="entry name" value="SAM-dependent_MTases_sf"/>
</dbReference>
<evidence type="ECO:0000256" key="4">
    <source>
        <dbReference type="ARBA" id="ARBA00022723"/>
    </source>
</evidence>
<dbReference type="InterPro" id="IPR001841">
    <property type="entry name" value="Znf_RING"/>
</dbReference>
<dbReference type="Pfam" id="PF01869">
    <property type="entry name" value="BcrAD_BadFG"/>
    <property type="match status" value="1"/>
</dbReference>
<dbReference type="SUPFAM" id="SSF53067">
    <property type="entry name" value="Actin-like ATPase domain"/>
    <property type="match status" value="2"/>
</dbReference>
<dbReference type="EC" id="2.7.1.59" evidence="2"/>
<name>A0A158RBS1_THECL</name>
<dbReference type="WBParaSite" id="TCLT_0000542501-mRNA-1">
    <property type="protein sequence ID" value="TCLT_0000542501-mRNA-1"/>
    <property type="gene ID" value="TCLT_0000542501"/>
</dbReference>
<evidence type="ECO:0000256" key="1">
    <source>
        <dbReference type="ARBA" id="ARBA00006198"/>
    </source>
</evidence>
<dbReference type="InterPro" id="IPR043129">
    <property type="entry name" value="ATPase_NBD"/>
</dbReference>
<dbReference type="PROSITE" id="PS50089">
    <property type="entry name" value="ZF_RING_2"/>
    <property type="match status" value="1"/>
</dbReference>
<evidence type="ECO:0000313" key="10">
    <source>
        <dbReference type="EMBL" id="VDN02659.1"/>
    </source>
</evidence>
<dbReference type="Gene3D" id="3.30.40.10">
    <property type="entry name" value="Zinc/RING finger domain, C3HC4 (zinc finger)"/>
    <property type="match status" value="1"/>
</dbReference>
<dbReference type="Gene3D" id="3.30.420.40">
    <property type="match status" value="2"/>
</dbReference>
<dbReference type="Gene3D" id="3.40.50.150">
    <property type="entry name" value="Vaccinia Virus protein VP39"/>
    <property type="match status" value="1"/>
</dbReference>
<dbReference type="STRING" id="103827.A0A158RBS1"/>
<accession>A0A158RBS1</accession>
<dbReference type="SUPFAM" id="SSF57850">
    <property type="entry name" value="RING/U-box"/>
    <property type="match status" value="1"/>
</dbReference>
<dbReference type="Proteomes" id="UP000276776">
    <property type="component" value="Unassembled WGS sequence"/>
</dbReference>
<proteinExistence type="inferred from homology"/>
<gene>
    <name evidence="10" type="ORF">TCLT_LOCUS5414</name>
</gene>
<organism evidence="12">
    <name type="scientific">Thelazia callipaeda</name>
    <name type="common">Oriental eyeworm</name>
    <name type="synonym">Parasitic nematode</name>
    <dbReference type="NCBI Taxonomy" id="103827"/>
    <lineage>
        <taxon>Eukaryota</taxon>
        <taxon>Metazoa</taxon>
        <taxon>Ecdysozoa</taxon>
        <taxon>Nematoda</taxon>
        <taxon>Chromadorea</taxon>
        <taxon>Rhabditida</taxon>
        <taxon>Spirurina</taxon>
        <taxon>Spiruromorpha</taxon>
        <taxon>Thelazioidea</taxon>
        <taxon>Thelaziidae</taxon>
        <taxon>Thelazia</taxon>
    </lineage>
</organism>
<evidence type="ECO:0000256" key="6">
    <source>
        <dbReference type="ARBA" id="ARBA00022833"/>
    </source>
</evidence>
<dbReference type="SUPFAM" id="SSF53335">
    <property type="entry name" value="S-adenosyl-L-methionine-dependent methyltransferases"/>
    <property type="match status" value="1"/>
</dbReference>
<dbReference type="InterPro" id="IPR017907">
    <property type="entry name" value="Znf_RING_CS"/>
</dbReference>
<evidence type="ECO:0000259" key="9">
    <source>
        <dbReference type="PROSITE" id="PS50089"/>
    </source>
</evidence>
<dbReference type="OrthoDB" id="311172at2759"/>
<dbReference type="InterPro" id="IPR039758">
    <property type="entry name" value="NAGK-like"/>
</dbReference>
<dbReference type="OMA" id="FMEASRI"/>
<evidence type="ECO:0000256" key="7">
    <source>
        <dbReference type="ARBA" id="ARBA00031123"/>
    </source>
</evidence>
<evidence type="ECO:0000256" key="8">
    <source>
        <dbReference type="PROSITE-ProRule" id="PRU00175"/>
    </source>
</evidence>
<dbReference type="InterPro" id="IPR013083">
    <property type="entry name" value="Znf_RING/FYVE/PHD"/>
</dbReference>
<evidence type="ECO:0000313" key="11">
    <source>
        <dbReference type="Proteomes" id="UP000276776"/>
    </source>
</evidence>
<evidence type="ECO:0000256" key="5">
    <source>
        <dbReference type="ARBA" id="ARBA00022771"/>
    </source>
</evidence>
<dbReference type="Pfam" id="PF10294">
    <property type="entry name" value="Methyltransf_16"/>
    <property type="match status" value="1"/>
</dbReference>